<evidence type="ECO:0000256" key="3">
    <source>
        <dbReference type="ARBA" id="ARBA00023239"/>
    </source>
</evidence>
<dbReference type="InterPro" id="IPR029065">
    <property type="entry name" value="Enolase_C-like"/>
</dbReference>
<feature type="active site" description="Proton acceptor" evidence="4">
    <location>
        <position position="212"/>
    </location>
</feature>
<dbReference type="Proteomes" id="UP000228758">
    <property type="component" value="Unassembled WGS sequence"/>
</dbReference>
<dbReference type="SMART" id="SM00922">
    <property type="entry name" value="MR_MLE"/>
    <property type="match status" value="1"/>
</dbReference>
<feature type="domain" description="Mandelate racemase/muconate lactonizing enzyme C-terminal" evidence="5">
    <location>
        <begin position="86"/>
        <end position="181"/>
    </location>
</feature>
<gene>
    <name evidence="4" type="primary">menC</name>
    <name evidence="6" type="ORF">CLV46_0444</name>
</gene>
<dbReference type="InterPro" id="IPR010196">
    <property type="entry name" value="OSB_synthase_MenC1"/>
</dbReference>
<dbReference type="Pfam" id="PF18374">
    <property type="entry name" value="Enolase_like_N"/>
    <property type="match status" value="1"/>
</dbReference>
<comment type="function">
    <text evidence="4">Converts 2-succinyl-6-hydroxy-2,4-cyclohexadiene-1-carboxylate (SHCHC) to 2-succinylbenzoate (OSB).</text>
</comment>
<dbReference type="Pfam" id="PF13378">
    <property type="entry name" value="MR_MLE_C"/>
    <property type="match status" value="1"/>
</dbReference>
<comment type="cofactor">
    <cofactor evidence="4">
        <name>a divalent metal cation</name>
        <dbReference type="ChEBI" id="CHEBI:60240"/>
    </cofactor>
</comment>
<keyword evidence="7" id="KW-1185">Reference proteome</keyword>
<dbReference type="AlphaFoldDB" id="A0A2M9CGE4"/>
<accession>A0A2M9CGE4</accession>
<comment type="similarity">
    <text evidence="4">Belongs to the mandelate racemase/muconate lactonizing enzyme family. MenC type 1 subfamily.</text>
</comment>
<dbReference type="SFLD" id="SFLDF00009">
    <property type="entry name" value="o-succinylbenzoate_synthase"/>
    <property type="match status" value="1"/>
</dbReference>
<evidence type="ECO:0000256" key="2">
    <source>
        <dbReference type="ARBA" id="ARBA00022842"/>
    </source>
</evidence>
<dbReference type="EMBL" id="PGFF01000001">
    <property type="protein sequence ID" value="PJJ70915.1"/>
    <property type="molecule type" value="Genomic_DNA"/>
</dbReference>
<dbReference type="GO" id="GO:0043748">
    <property type="term" value="F:O-succinylbenzoate synthase activity"/>
    <property type="evidence" value="ECO:0007669"/>
    <property type="project" value="UniProtKB-EC"/>
</dbReference>
<feature type="binding site" evidence="4">
    <location>
        <position position="136"/>
    </location>
    <ligand>
        <name>Mg(2+)</name>
        <dbReference type="ChEBI" id="CHEBI:18420"/>
    </ligand>
</feature>
<evidence type="ECO:0000259" key="5">
    <source>
        <dbReference type="SMART" id="SM00922"/>
    </source>
</evidence>
<keyword evidence="2 4" id="KW-0460">Magnesium</keyword>
<dbReference type="SFLD" id="SFLDG00180">
    <property type="entry name" value="muconate_cycloisomerase"/>
    <property type="match status" value="1"/>
</dbReference>
<dbReference type="GO" id="GO:0000287">
    <property type="term" value="F:magnesium ion binding"/>
    <property type="evidence" value="ECO:0007669"/>
    <property type="project" value="UniProtKB-UniRule"/>
</dbReference>
<proteinExistence type="inferred from homology"/>
<sequence length="340" mass="36328">MLPSVEELVDRARVVALPLATRFRGIDVREALLIEGPQGWTEFSPFVEYDDAEAAAWLAAAIDFGWTPHLGAGDVRVNATLPAVPPERVAAVLDRFPGVRTVKVKVAERGQTRSDDVARVREVRRRMGAEGRIRIDANGGWNVDEAEHALRELSPFDLEYAEQPCATVPELAELRERIADLAIPIAADESVRKAADPLAVAREGAADLLIVKAQPLGGVTAARRIVAAAGLPAVVSSALDTSVGIAMGAHLAASLPDPGLDHGLGTAALLSADVTDDPLLPRLGRVEVRRPTVSATLLDRHAASPERTAWWLDRLRRCRALLDGPDGFGTDSDGFPRSAS</sequence>
<feature type="active site" description="Proton donor" evidence="4">
    <location>
        <position position="105"/>
    </location>
</feature>
<keyword evidence="4" id="KW-0474">Menaquinone biosynthesis</keyword>
<dbReference type="CDD" id="cd03320">
    <property type="entry name" value="OSBS"/>
    <property type="match status" value="1"/>
</dbReference>
<protein>
    <recommendedName>
        <fullName evidence="4">o-succinylbenzoate synthase</fullName>
        <shortName evidence="4">OSB synthase</shortName>
        <shortName evidence="4">OSBS</shortName>
        <ecNumber evidence="4">4.2.1.113</ecNumber>
    </recommendedName>
    <alternativeName>
        <fullName evidence="4">4-(2'-carboxyphenyl)-4-oxybutyric acid synthase</fullName>
    </alternativeName>
    <alternativeName>
        <fullName evidence="4">o-succinylbenzoic acid synthase</fullName>
    </alternativeName>
</protein>
<comment type="pathway">
    <text evidence="4">Quinol/quinone metabolism; menaquinone biosynthesis.</text>
</comment>
<comment type="catalytic activity">
    <reaction evidence="4">
        <text>(1R,6R)-6-hydroxy-2-succinyl-cyclohexa-2,4-diene-1-carboxylate = 2-succinylbenzoate + H2O</text>
        <dbReference type="Rhea" id="RHEA:10196"/>
        <dbReference type="ChEBI" id="CHEBI:15377"/>
        <dbReference type="ChEBI" id="CHEBI:18325"/>
        <dbReference type="ChEBI" id="CHEBI:58689"/>
        <dbReference type="EC" id="4.2.1.113"/>
    </reaction>
</comment>
<dbReference type="RefSeq" id="WP_100363283.1">
    <property type="nucleotide sequence ID" value="NZ_PGFF01000001.1"/>
</dbReference>
<dbReference type="HAMAP" id="MF_00470">
    <property type="entry name" value="MenC_1"/>
    <property type="match status" value="1"/>
</dbReference>
<dbReference type="NCBIfam" id="NF002782">
    <property type="entry name" value="PRK02901.1"/>
    <property type="match status" value="1"/>
</dbReference>
<evidence type="ECO:0000256" key="1">
    <source>
        <dbReference type="ARBA" id="ARBA00022723"/>
    </source>
</evidence>
<dbReference type="Gene3D" id="3.20.20.120">
    <property type="entry name" value="Enolase-like C-terminal domain"/>
    <property type="match status" value="1"/>
</dbReference>
<dbReference type="SUPFAM" id="SSF51604">
    <property type="entry name" value="Enolase C-terminal domain-like"/>
    <property type="match status" value="1"/>
</dbReference>
<dbReference type="SFLD" id="SFLDS00001">
    <property type="entry name" value="Enolase"/>
    <property type="match status" value="1"/>
</dbReference>
<comment type="caution">
    <text evidence="6">The sequence shown here is derived from an EMBL/GenBank/DDBJ whole genome shotgun (WGS) entry which is preliminary data.</text>
</comment>
<dbReference type="OrthoDB" id="3725747at2"/>
<dbReference type="PANTHER" id="PTHR48073">
    <property type="entry name" value="O-SUCCINYLBENZOATE SYNTHASE-RELATED"/>
    <property type="match status" value="1"/>
</dbReference>
<dbReference type="UniPathway" id="UPA00079"/>
<dbReference type="InterPro" id="IPR013342">
    <property type="entry name" value="Mandelate_racemase_C"/>
</dbReference>
<organism evidence="6 7">
    <name type="scientific">Diaminobutyricimonas aerilata</name>
    <dbReference type="NCBI Taxonomy" id="1162967"/>
    <lineage>
        <taxon>Bacteria</taxon>
        <taxon>Bacillati</taxon>
        <taxon>Actinomycetota</taxon>
        <taxon>Actinomycetes</taxon>
        <taxon>Micrococcales</taxon>
        <taxon>Microbacteriaceae</taxon>
        <taxon>Diaminobutyricimonas</taxon>
    </lineage>
</organism>
<name>A0A2M9CGE4_9MICO</name>
<dbReference type="PANTHER" id="PTHR48073:SF2">
    <property type="entry name" value="O-SUCCINYLBENZOATE SYNTHASE"/>
    <property type="match status" value="1"/>
</dbReference>
<evidence type="ECO:0000256" key="4">
    <source>
        <dbReference type="HAMAP-Rule" id="MF_00470"/>
    </source>
</evidence>
<dbReference type="GO" id="GO:0009234">
    <property type="term" value="P:menaquinone biosynthetic process"/>
    <property type="evidence" value="ECO:0007669"/>
    <property type="project" value="UniProtKB-UniRule"/>
</dbReference>
<evidence type="ECO:0000313" key="7">
    <source>
        <dbReference type="Proteomes" id="UP000228758"/>
    </source>
</evidence>
<dbReference type="EC" id="4.2.1.113" evidence="4"/>
<evidence type="ECO:0000313" key="6">
    <source>
        <dbReference type="EMBL" id="PJJ70915.1"/>
    </source>
</evidence>
<dbReference type="InterPro" id="IPR036849">
    <property type="entry name" value="Enolase-like_C_sf"/>
</dbReference>
<comment type="pathway">
    <text evidence="4">Quinol/quinone metabolism; 1,4-dihydroxy-2-naphthoate biosynthesis; 1,4-dihydroxy-2-naphthoate from chorismate: step 4/7.</text>
</comment>
<feature type="binding site" evidence="4">
    <location>
        <position position="188"/>
    </location>
    <ligand>
        <name>Mg(2+)</name>
        <dbReference type="ChEBI" id="CHEBI:18420"/>
    </ligand>
</feature>
<reference evidence="6 7" key="1">
    <citation type="submission" date="2017-11" db="EMBL/GenBank/DDBJ databases">
        <title>Genomic Encyclopedia of Archaeal and Bacterial Type Strains, Phase II (KMG-II): From Individual Species to Whole Genera.</title>
        <authorList>
            <person name="Goeker M."/>
        </authorList>
    </citation>
    <scope>NUCLEOTIDE SEQUENCE [LARGE SCALE GENOMIC DNA]</scope>
    <source>
        <strain evidence="6 7">DSM 27393</strain>
    </source>
</reference>
<feature type="binding site" evidence="4">
    <location>
        <position position="162"/>
    </location>
    <ligand>
        <name>Mg(2+)</name>
        <dbReference type="ChEBI" id="CHEBI:18420"/>
    </ligand>
</feature>
<keyword evidence="1 4" id="KW-0479">Metal-binding</keyword>
<dbReference type="UniPathway" id="UPA01057">
    <property type="reaction ID" value="UER00165"/>
</dbReference>
<keyword evidence="3 4" id="KW-0456">Lyase</keyword>